<organism evidence="9 10">
    <name type="scientific">Candidatus Kaiserbacteria bacterium CG10_big_fil_rev_8_21_14_0_10_45_20</name>
    <dbReference type="NCBI Taxonomy" id="1974607"/>
    <lineage>
        <taxon>Bacteria</taxon>
        <taxon>Candidatus Kaiseribacteriota</taxon>
    </lineage>
</organism>
<dbReference type="FunFam" id="3.10.50.40:FF:000006">
    <property type="entry name" value="Peptidyl-prolyl cis-trans isomerase"/>
    <property type="match status" value="1"/>
</dbReference>
<feature type="domain" description="PPIase FKBP-type" evidence="8">
    <location>
        <begin position="74"/>
        <end position="161"/>
    </location>
</feature>
<gene>
    <name evidence="9" type="ORF">COU15_03210</name>
</gene>
<evidence type="ECO:0000256" key="6">
    <source>
        <dbReference type="RuleBase" id="RU003915"/>
    </source>
</evidence>
<sequence length="170" mass="17755">MQKKHVAIAVFLALLVIALFLMLGLFNVSEENSENGGAVTGPQAILDELAKNGAVSSLMVYDTVVGDGAEVQQGDLIAVHYTGVLPDGTVFDSSIPRGTPIEFTIGAGQVIQGWEQGFAGMKVGGKRLIAVPPELGYGANAVGSIPPNSTLIFDVELIEIIQSDSETEAQ</sequence>
<evidence type="ECO:0000256" key="5">
    <source>
        <dbReference type="PROSITE-ProRule" id="PRU00277"/>
    </source>
</evidence>
<keyword evidence="3 5" id="KW-0697">Rotamase</keyword>
<dbReference type="PANTHER" id="PTHR43811:SF19">
    <property type="entry name" value="39 KDA FK506-BINDING NUCLEAR PROTEIN"/>
    <property type="match status" value="1"/>
</dbReference>
<comment type="similarity">
    <text evidence="2 6">Belongs to the FKBP-type PPIase family.</text>
</comment>
<comment type="caution">
    <text evidence="9">The sequence shown here is derived from an EMBL/GenBank/DDBJ whole genome shotgun (WGS) entry which is preliminary data.</text>
</comment>
<dbReference type="Gene3D" id="3.10.50.40">
    <property type="match status" value="1"/>
</dbReference>
<feature type="transmembrane region" description="Helical" evidence="7">
    <location>
        <begin position="7"/>
        <end position="26"/>
    </location>
</feature>
<name>A0A2H0UEY3_9BACT</name>
<keyword evidence="7" id="KW-0472">Membrane</keyword>
<keyword evidence="4 5" id="KW-0413">Isomerase</keyword>
<dbReference type="SUPFAM" id="SSF54534">
    <property type="entry name" value="FKBP-like"/>
    <property type="match status" value="1"/>
</dbReference>
<proteinExistence type="inferred from homology"/>
<dbReference type="PROSITE" id="PS50059">
    <property type="entry name" value="FKBP_PPIASE"/>
    <property type="match status" value="1"/>
</dbReference>
<evidence type="ECO:0000313" key="9">
    <source>
        <dbReference type="EMBL" id="PIR84984.1"/>
    </source>
</evidence>
<keyword evidence="7" id="KW-0812">Transmembrane</keyword>
<dbReference type="EMBL" id="PFBH01000020">
    <property type="protein sequence ID" value="PIR84984.1"/>
    <property type="molecule type" value="Genomic_DNA"/>
</dbReference>
<dbReference type="Pfam" id="PF00254">
    <property type="entry name" value="FKBP_C"/>
    <property type="match status" value="1"/>
</dbReference>
<dbReference type="AlphaFoldDB" id="A0A2H0UEY3"/>
<evidence type="ECO:0000259" key="8">
    <source>
        <dbReference type="PROSITE" id="PS50059"/>
    </source>
</evidence>
<evidence type="ECO:0000256" key="1">
    <source>
        <dbReference type="ARBA" id="ARBA00000971"/>
    </source>
</evidence>
<reference evidence="10" key="1">
    <citation type="submission" date="2017-09" db="EMBL/GenBank/DDBJ databases">
        <title>Depth-based differentiation of microbial function through sediment-hosted aquifers and enrichment of novel symbionts in the deep terrestrial subsurface.</title>
        <authorList>
            <person name="Probst A.J."/>
            <person name="Ladd B."/>
            <person name="Jarett J.K."/>
            <person name="Geller-Mcgrath D.E."/>
            <person name="Sieber C.M.K."/>
            <person name="Emerson J.B."/>
            <person name="Anantharaman K."/>
            <person name="Thomas B.C."/>
            <person name="Malmstrom R."/>
            <person name="Stieglmeier M."/>
            <person name="Klingl A."/>
            <person name="Woyke T."/>
            <person name="Ryan C.M."/>
            <person name="Banfield J.F."/>
        </authorList>
    </citation>
    <scope>NUCLEOTIDE SEQUENCE [LARGE SCALE GENOMIC DNA]</scope>
</reference>
<evidence type="ECO:0000256" key="2">
    <source>
        <dbReference type="ARBA" id="ARBA00006577"/>
    </source>
</evidence>
<dbReference type="GO" id="GO:0003755">
    <property type="term" value="F:peptidyl-prolyl cis-trans isomerase activity"/>
    <property type="evidence" value="ECO:0007669"/>
    <property type="project" value="UniProtKB-UniRule"/>
</dbReference>
<keyword evidence="7" id="KW-1133">Transmembrane helix</keyword>
<protein>
    <recommendedName>
        <fullName evidence="6">Peptidyl-prolyl cis-trans isomerase</fullName>
        <ecNumber evidence="6">5.2.1.8</ecNumber>
    </recommendedName>
</protein>
<dbReference type="PANTHER" id="PTHR43811">
    <property type="entry name" value="FKBP-TYPE PEPTIDYL-PROLYL CIS-TRANS ISOMERASE FKPA"/>
    <property type="match status" value="1"/>
</dbReference>
<accession>A0A2H0UEY3</accession>
<evidence type="ECO:0000313" key="10">
    <source>
        <dbReference type="Proteomes" id="UP000229315"/>
    </source>
</evidence>
<evidence type="ECO:0000256" key="3">
    <source>
        <dbReference type="ARBA" id="ARBA00023110"/>
    </source>
</evidence>
<comment type="catalytic activity">
    <reaction evidence="1 5 6">
        <text>[protein]-peptidylproline (omega=180) = [protein]-peptidylproline (omega=0)</text>
        <dbReference type="Rhea" id="RHEA:16237"/>
        <dbReference type="Rhea" id="RHEA-COMP:10747"/>
        <dbReference type="Rhea" id="RHEA-COMP:10748"/>
        <dbReference type="ChEBI" id="CHEBI:83833"/>
        <dbReference type="ChEBI" id="CHEBI:83834"/>
        <dbReference type="EC" id="5.2.1.8"/>
    </reaction>
</comment>
<dbReference type="InterPro" id="IPR046357">
    <property type="entry name" value="PPIase_dom_sf"/>
</dbReference>
<evidence type="ECO:0000256" key="7">
    <source>
        <dbReference type="SAM" id="Phobius"/>
    </source>
</evidence>
<dbReference type="InterPro" id="IPR001179">
    <property type="entry name" value="PPIase_FKBP_dom"/>
</dbReference>
<dbReference type="Proteomes" id="UP000229315">
    <property type="component" value="Unassembled WGS sequence"/>
</dbReference>
<evidence type="ECO:0000256" key="4">
    <source>
        <dbReference type="ARBA" id="ARBA00023235"/>
    </source>
</evidence>
<dbReference type="EC" id="5.2.1.8" evidence="6"/>